<protein>
    <submittedName>
        <fullName evidence="2">Uncharacterized protein</fullName>
    </submittedName>
</protein>
<dbReference type="RefSeq" id="WP_128783338.1">
    <property type="nucleotide sequence ID" value="NZ_JAKJSG010000034.1"/>
</dbReference>
<evidence type="ECO:0000313" key="2">
    <source>
        <dbReference type="EMBL" id="RWX56251.1"/>
    </source>
</evidence>
<organism evidence="2 3">
    <name type="scientific">Photobacterium chitinilyticum</name>
    <dbReference type="NCBI Taxonomy" id="2485123"/>
    <lineage>
        <taxon>Bacteria</taxon>
        <taxon>Pseudomonadati</taxon>
        <taxon>Pseudomonadota</taxon>
        <taxon>Gammaproteobacteria</taxon>
        <taxon>Vibrionales</taxon>
        <taxon>Vibrionaceae</taxon>
        <taxon>Photobacterium</taxon>
    </lineage>
</organism>
<name>A0A3S3RIH0_9GAMM</name>
<gene>
    <name evidence="2" type="ORF">EDI28_08195</name>
</gene>
<accession>A0A3S3RIH0</accession>
<keyword evidence="1" id="KW-0732">Signal</keyword>
<evidence type="ECO:0000313" key="3">
    <source>
        <dbReference type="Proteomes" id="UP000287563"/>
    </source>
</evidence>
<dbReference type="AlphaFoldDB" id="A0A3S3RIH0"/>
<dbReference type="Proteomes" id="UP000287563">
    <property type="component" value="Unassembled WGS sequence"/>
</dbReference>
<evidence type="ECO:0000256" key="1">
    <source>
        <dbReference type="SAM" id="SignalP"/>
    </source>
</evidence>
<sequence>MKRLSLLAAVSITLFSTLPAHAEIFSNAAKLGANAGAMQYCKKIDTSNQGKYNLLGIKTLKEYEQLDSGDRAKALVYRKKAEQKGIYLSEPLNKERCRKIRRTLHL</sequence>
<dbReference type="OrthoDB" id="5891035at2"/>
<comment type="caution">
    <text evidence="2">The sequence shown here is derived from an EMBL/GenBank/DDBJ whole genome shotgun (WGS) entry which is preliminary data.</text>
</comment>
<reference evidence="2 3" key="1">
    <citation type="submission" date="2018-11" db="EMBL/GenBank/DDBJ databases">
        <title>Photobacterium sp. BEI247 sp. nov., a marine bacterium isolated from Yongle Blue Hole in the South China Sea.</title>
        <authorList>
            <person name="Wang X."/>
        </authorList>
    </citation>
    <scope>NUCLEOTIDE SEQUENCE [LARGE SCALE GENOMIC DNA]</scope>
    <source>
        <strain evidence="3">BEI247</strain>
    </source>
</reference>
<dbReference type="EMBL" id="RJLM01000002">
    <property type="protein sequence ID" value="RWX56251.1"/>
    <property type="molecule type" value="Genomic_DNA"/>
</dbReference>
<feature type="signal peptide" evidence="1">
    <location>
        <begin position="1"/>
        <end position="22"/>
    </location>
</feature>
<keyword evidence="3" id="KW-1185">Reference proteome</keyword>
<feature type="chain" id="PRO_5018554655" evidence="1">
    <location>
        <begin position="23"/>
        <end position="106"/>
    </location>
</feature>
<proteinExistence type="predicted"/>